<dbReference type="FunFam" id="1.20.1260.100:FF:000001">
    <property type="entry name" value="translocator protein 2"/>
    <property type="match status" value="1"/>
</dbReference>
<dbReference type="GeneID" id="97240330"/>
<dbReference type="Pfam" id="PF03073">
    <property type="entry name" value="TspO_MBR"/>
    <property type="match status" value="1"/>
</dbReference>
<accession>A0A162JYW4</accession>
<dbReference type="PANTHER" id="PTHR10057">
    <property type="entry name" value="PERIPHERAL-TYPE BENZODIAZEPINE RECEPTOR"/>
    <property type="match status" value="1"/>
</dbReference>
<evidence type="ECO:0000256" key="3">
    <source>
        <dbReference type="ARBA" id="ARBA00022692"/>
    </source>
</evidence>
<keyword evidence="3 6" id="KW-0812">Transmembrane</keyword>
<name>A0A162JYW4_9PROT</name>
<dbReference type="InterPro" id="IPR004307">
    <property type="entry name" value="TspO_MBR"/>
</dbReference>
<comment type="similarity">
    <text evidence="2">Belongs to the TspO/BZRP family.</text>
</comment>
<feature type="transmembrane region" description="Helical" evidence="6">
    <location>
        <begin position="97"/>
        <end position="117"/>
    </location>
</feature>
<evidence type="ECO:0000313" key="8">
    <source>
        <dbReference type="Proteomes" id="UP000075787"/>
    </source>
</evidence>
<organism evidence="7 8">
    <name type="scientific">Tistrella mobilis</name>
    <dbReference type="NCBI Taxonomy" id="171437"/>
    <lineage>
        <taxon>Bacteria</taxon>
        <taxon>Pseudomonadati</taxon>
        <taxon>Pseudomonadota</taxon>
        <taxon>Alphaproteobacteria</taxon>
        <taxon>Geminicoccales</taxon>
        <taxon>Geminicoccaceae</taxon>
        <taxon>Tistrella</taxon>
    </lineage>
</organism>
<protein>
    <recommendedName>
        <fullName evidence="9">Tryptophan-rich sensory protein</fullName>
    </recommendedName>
</protein>
<feature type="transmembrane region" description="Helical" evidence="6">
    <location>
        <begin position="153"/>
        <end position="173"/>
    </location>
</feature>
<dbReference type="CDD" id="cd15904">
    <property type="entry name" value="TSPO_MBR"/>
    <property type="match status" value="1"/>
</dbReference>
<evidence type="ECO:0008006" key="9">
    <source>
        <dbReference type="Google" id="ProtNLM"/>
    </source>
</evidence>
<evidence type="ECO:0000256" key="5">
    <source>
        <dbReference type="ARBA" id="ARBA00023136"/>
    </source>
</evidence>
<evidence type="ECO:0000256" key="4">
    <source>
        <dbReference type="ARBA" id="ARBA00022989"/>
    </source>
</evidence>
<dbReference type="GO" id="GO:0033013">
    <property type="term" value="P:tetrapyrrole metabolic process"/>
    <property type="evidence" value="ECO:0007669"/>
    <property type="project" value="UniProtKB-ARBA"/>
</dbReference>
<gene>
    <name evidence="7" type="ORF">AUP44_14435</name>
</gene>
<keyword evidence="4 6" id="KW-1133">Transmembrane helix</keyword>
<evidence type="ECO:0000256" key="6">
    <source>
        <dbReference type="SAM" id="Phobius"/>
    </source>
</evidence>
<comment type="caution">
    <text evidence="7">The sequence shown here is derived from an EMBL/GenBank/DDBJ whole genome shotgun (WGS) entry which is preliminary data.</text>
</comment>
<dbReference type="Proteomes" id="UP000075787">
    <property type="component" value="Unassembled WGS sequence"/>
</dbReference>
<dbReference type="InterPro" id="IPR038330">
    <property type="entry name" value="TspO/MBR-related_sf"/>
</dbReference>
<feature type="transmembrane region" description="Helical" evidence="6">
    <location>
        <begin position="123"/>
        <end position="141"/>
    </location>
</feature>
<proteinExistence type="inferred from homology"/>
<dbReference type="EMBL" id="LPZR01000206">
    <property type="protein sequence ID" value="KYO50143.1"/>
    <property type="molecule type" value="Genomic_DNA"/>
</dbReference>
<evidence type="ECO:0000256" key="1">
    <source>
        <dbReference type="ARBA" id="ARBA00004141"/>
    </source>
</evidence>
<dbReference type="AlphaFoldDB" id="A0A162JYW4"/>
<dbReference type="RefSeq" id="WP_062768863.1">
    <property type="nucleotide sequence ID" value="NZ_CP121045.1"/>
</dbReference>
<dbReference type="PIRSF" id="PIRSF005859">
    <property type="entry name" value="PBR"/>
    <property type="match status" value="1"/>
</dbReference>
<reference evidence="7 8" key="1">
    <citation type="submission" date="2015-12" db="EMBL/GenBank/DDBJ databases">
        <title>Genome sequence of Tistrella mobilis MCCC 1A02139.</title>
        <authorList>
            <person name="Lu L."/>
            <person name="Lai Q."/>
            <person name="Shao Z."/>
            <person name="Qian P."/>
        </authorList>
    </citation>
    <scope>NUCLEOTIDE SEQUENCE [LARGE SCALE GENOMIC DNA]</scope>
    <source>
        <strain evidence="7 8">MCCC 1A02139</strain>
    </source>
</reference>
<dbReference type="OrthoDB" id="9795496at2"/>
<feature type="transmembrane region" description="Helical" evidence="6">
    <location>
        <begin position="65"/>
        <end position="85"/>
    </location>
</feature>
<dbReference type="Gene3D" id="1.20.1260.100">
    <property type="entry name" value="TspO/MBR protein"/>
    <property type="match status" value="1"/>
</dbReference>
<sequence>MTSPSAGLRRTARPPVFSGRSLLALLGFLAVSAVVSGLGGAITTPEIDGWYRTLPKPGFTPPDWVFAPVWTTLYILMAVAAWRVWRKAGIAGARGALGLHLVQLALNLAWSVLFFGLHQVGLALVDIVVLLVAVTATAIAFGRHDRVAGLLMLPYLAWGAFATALNASIWLNLSPGM</sequence>
<evidence type="ECO:0000256" key="2">
    <source>
        <dbReference type="ARBA" id="ARBA00007524"/>
    </source>
</evidence>
<dbReference type="GO" id="GO:0016020">
    <property type="term" value="C:membrane"/>
    <property type="evidence" value="ECO:0007669"/>
    <property type="project" value="UniProtKB-SubCell"/>
</dbReference>
<comment type="subcellular location">
    <subcellularLocation>
        <location evidence="1">Membrane</location>
        <topology evidence="1">Multi-pass membrane protein</topology>
    </subcellularLocation>
</comment>
<keyword evidence="5 6" id="KW-0472">Membrane</keyword>
<dbReference type="PANTHER" id="PTHR10057:SF0">
    <property type="entry name" value="TRANSLOCATOR PROTEIN"/>
    <property type="match status" value="1"/>
</dbReference>
<evidence type="ECO:0000313" key="7">
    <source>
        <dbReference type="EMBL" id="KYO50143.1"/>
    </source>
</evidence>